<reference evidence="2" key="1">
    <citation type="journal article" date="2010" name="Nat. Biotechnol.">
        <title>Draft genome sequence of the oilseed species Ricinus communis.</title>
        <authorList>
            <person name="Chan A.P."/>
            <person name="Crabtree J."/>
            <person name="Zhao Q."/>
            <person name="Lorenzi H."/>
            <person name="Orvis J."/>
            <person name="Puiu D."/>
            <person name="Melake-Berhan A."/>
            <person name="Jones K.M."/>
            <person name="Redman J."/>
            <person name="Chen G."/>
            <person name="Cahoon E.B."/>
            <person name="Gedil M."/>
            <person name="Stanke M."/>
            <person name="Haas B.J."/>
            <person name="Wortman J.R."/>
            <person name="Fraser-Liggett C.M."/>
            <person name="Ravel J."/>
            <person name="Rabinowicz P.D."/>
        </authorList>
    </citation>
    <scope>NUCLEOTIDE SEQUENCE [LARGE SCALE GENOMIC DNA]</scope>
    <source>
        <strain evidence="2">cv. Hale</strain>
    </source>
</reference>
<evidence type="ECO:0000313" key="1">
    <source>
        <dbReference type="EMBL" id="EEF43872.1"/>
    </source>
</evidence>
<protein>
    <submittedName>
        <fullName evidence="1">Uncharacterized protein</fullName>
    </submittedName>
</protein>
<keyword evidence="2" id="KW-1185">Reference proteome</keyword>
<name>B9RXL6_RICCO</name>
<proteinExistence type="predicted"/>
<evidence type="ECO:0000313" key="2">
    <source>
        <dbReference type="Proteomes" id="UP000008311"/>
    </source>
</evidence>
<dbReference type="InParanoid" id="B9RXL6"/>
<accession>B9RXL6</accession>
<dbReference type="AlphaFoldDB" id="B9RXL6"/>
<sequence length="90" mass="9831">MGFIFKALRKQLHIGGLNIGKIFDGLSCTKSKLLAEAYGICLALKLVFLKTDVYVSQARDRLSSWTDVSAAAAAVPKCKNQAAKRLARFL</sequence>
<dbReference type="Proteomes" id="UP000008311">
    <property type="component" value="Unassembled WGS sequence"/>
</dbReference>
<dbReference type="EMBL" id="EQ973828">
    <property type="protein sequence ID" value="EEF43872.1"/>
    <property type="molecule type" value="Genomic_DNA"/>
</dbReference>
<organism evidence="1 2">
    <name type="scientific">Ricinus communis</name>
    <name type="common">Castor bean</name>
    <dbReference type="NCBI Taxonomy" id="3988"/>
    <lineage>
        <taxon>Eukaryota</taxon>
        <taxon>Viridiplantae</taxon>
        <taxon>Streptophyta</taxon>
        <taxon>Embryophyta</taxon>
        <taxon>Tracheophyta</taxon>
        <taxon>Spermatophyta</taxon>
        <taxon>Magnoliopsida</taxon>
        <taxon>eudicotyledons</taxon>
        <taxon>Gunneridae</taxon>
        <taxon>Pentapetalae</taxon>
        <taxon>rosids</taxon>
        <taxon>fabids</taxon>
        <taxon>Malpighiales</taxon>
        <taxon>Euphorbiaceae</taxon>
        <taxon>Acalyphoideae</taxon>
        <taxon>Acalypheae</taxon>
        <taxon>Ricinus</taxon>
    </lineage>
</organism>
<gene>
    <name evidence="1" type="ORF">RCOM_0904740</name>
</gene>